<reference evidence="1 2" key="2">
    <citation type="journal article" date="2017" name="Nature">
        <title>The Apostasia genome and the evolution of orchids.</title>
        <authorList>
            <person name="Zhang G.Q."/>
            <person name="Liu K.W."/>
            <person name="Li Z."/>
            <person name="Lohaus R."/>
            <person name="Hsiao Y.Y."/>
            <person name="Niu S.C."/>
            <person name="Wang J.Y."/>
            <person name="Lin Y.C."/>
            <person name="Xu Q."/>
            <person name="Chen L.J."/>
            <person name="Yoshida K."/>
            <person name="Fujiwara S."/>
            <person name="Wang Z.W."/>
            <person name="Zhang Y.Q."/>
            <person name="Mitsuda N."/>
            <person name="Wang M."/>
            <person name="Liu G.H."/>
            <person name="Pecoraro L."/>
            <person name="Huang H.X."/>
            <person name="Xiao X.J."/>
            <person name="Lin M."/>
            <person name="Wu X.Y."/>
            <person name="Wu W.L."/>
            <person name="Chen Y.Y."/>
            <person name="Chang S.B."/>
            <person name="Sakamoto S."/>
            <person name="Ohme-Takagi M."/>
            <person name="Yagi M."/>
            <person name="Zeng S.J."/>
            <person name="Shen C.Y."/>
            <person name="Yeh C.M."/>
            <person name="Luo Y.B."/>
            <person name="Tsai W.C."/>
            <person name="Van de Peer Y."/>
            <person name="Liu Z.J."/>
        </authorList>
    </citation>
    <scope>NUCLEOTIDE SEQUENCE [LARGE SCALE GENOMIC DNA]</scope>
    <source>
        <tissue evidence="1">The whole plant</tissue>
    </source>
</reference>
<name>A0A2I0XHC6_9ASPA</name>
<dbReference type="AlphaFoldDB" id="A0A2I0XHC6"/>
<accession>A0A2I0XHC6</accession>
<protein>
    <submittedName>
        <fullName evidence="1">Uncharacterized protein</fullName>
    </submittedName>
</protein>
<gene>
    <name evidence="1" type="ORF">MA16_Dca023512</name>
</gene>
<dbReference type="EMBL" id="KZ501886">
    <property type="protein sequence ID" value="PKU87315.1"/>
    <property type="molecule type" value="Genomic_DNA"/>
</dbReference>
<evidence type="ECO:0000313" key="1">
    <source>
        <dbReference type="EMBL" id="PKU87315.1"/>
    </source>
</evidence>
<sequence length="85" mass="10229">MLLLDEYDALNKKHIELTKMHETLKSTHVEPEEAFHRLDKICIRSRSQRAFVKNRSSWIDISKQHFSRKNQRTRKRNCITHISPT</sequence>
<dbReference type="Proteomes" id="UP000233837">
    <property type="component" value="Unassembled WGS sequence"/>
</dbReference>
<reference evidence="1 2" key="1">
    <citation type="journal article" date="2016" name="Sci. Rep.">
        <title>The Dendrobium catenatum Lindl. genome sequence provides insights into polysaccharide synthase, floral development and adaptive evolution.</title>
        <authorList>
            <person name="Zhang G.Q."/>
            <person name="Xu Q."/>
            <person name="Bian C."/>
            <person name="Tsai W.C."/>
            <person name="Yeh C.M."/>
            <person name="Liu K.W."/>
            <person name="Yoshida K."/>
            <person name="Zhang L.S."/>
            <person name="Chang S.B."/>
            <person name="Chen F."/>
            <person name="Shi Y."/>
            <person name="Su Y.Y."/>
            <person name="Zhang Y.Q."/>
            <person name="Chen L.J."/>
            <person name="Yin Y."/>
            <person name="Lin M."/>
            <person name="Huang H."/>
            <person name="Deng H."/>
            <person name="Wang Z.W."/>
            <person name="Zhu S.L."/>
            <person name="Zhao X."/>
            <person name="Deng C."/>
            <person name="Niu S.C."/>
            <person name="Huang J."/>
            <person name="Wang M."/>
            <person name="Liu G.H."/>
            <person name="Yang H.J."/>
            <person name="Xiao X.J."/>
            <person name="Hsiao Y.Y."/>
            <person name="Wu W.L."/>
            <person name="Chen Y.Y."/>
            <person name="Mitsuda N."/>
            <person name="Ohme-Takagi M."/>
            <person name="Luo Y.B."/>
            <person name="Van de Peer Y."/>
            <person name="Liu Z.J."/>
        </authorList>
    </citation>
    <scope>NUCLEOTIDE SEQUENCE [LARGE SCALE GENOMIC DNA]</scope>
    <source>
        <tissue evidence="1">The whole plant</tissue>
    </source>
</reference>
<proteinExistence type="predicted"/>
<organism evidence="1 2">
    <name type="scientific">Dendrobium catenatum</name>
    <dbReference type="NCBI Taxonomy" id="906689"/>
    <lineage>
        <taxon>Eukaryota</taxon>
        <taxon>Viridiplantae</taxon>
        <taxon>Streptophyta</taxon>
        <taxon>Embryophyta</taxon>
        <taxon>Tracheophyta</taxon>
        <taxon>Spermatophyta</taxon>
        <taxon>Magnoliopsida</taxon>
        <taxon>Liliopsida</taxon>
        <taxon>Asparagales</taxon>
        <taxon>Orchidaceae</taxon>
        <taxon>Epidendroideae</taxon>
        <taxon>Malaxideae</taxon>
        <taxon>Dendrobiinae</taxon>
        <taxon>Dendrobium</taxon>
    </lineage>
</organism>
<evidence type="ECO:0000313" key="2">
    <source>
        <dbReference type="Proteomes" id="UP000233837"/>
    </source>
</evidence>
<keyword evidence="2" id="KW-1185">Reference proteome</keyword>